<comment type="similarity">
    <text evidence="2 5">Belongs to the ATG8 family.</text>
</comment>
<keyword evidence="6" id="KW-0732">Signal</keyword>
<evidence type="ECO:0000256" key="2">
    <source>
        <dbReference type="ARBA" id="ARBA00007293"/>
    </source>
</evidence>
<evidence type="ECO:0008006" key="9">
    <source>
        <dbReference type="Google" id="ProtNLM"/>
    </source>
</evidence>
<reference evidence="7" key="3">
    <citation type="submission" date="2025-09" db="UniProtKB">
        <authorList>
            <consortium name="Ensembl"/>
        </authorList>
    </citation>
    <scope>IDENTIFICATION</scope>
    <source>
        <strain evidence="7">breed Abyssinian</strain>
    </source>
</reference>
<evidence type="ECO:0000256" key="4">
    <source>
        <dbReference type="ARBA" id="ARBA00023288"/>
    </source>
</evidence>
<feature type="chain" id="PRO_5045428473" description="GABA type A receptor associated protein like 1" evidence="6">
    <location>
        <begin position="26"/>
        <end position="192"/>
    </location>
</feature>
<dbReference type="Pfam" id="PF02991">
    <property type="entry name" value="ATG8"/>
    <property type="match status" value="1"/>
</dbReference>
<name>A0ABI8A2A1_FELCA</name>
<sequence length="192" mass="22435">MALFLPLPRIFRLILPVLLQLNVWCEMFHLCDNLQALRTITQTSWLLQLGFHQFIGLPAAPLGARAVTVFAVVMQEDKLCFLSCEIRFWFWAEALILLFTEKRVRVIVEKAPKARVPDLDKRKYLVPSDLTVGQFYFLIRKRIHLRPEDALFFFVNNTIPPTSATMGQLYEDNHEEDYFLYVAYSDESVYGK</sequence>
<evidence type="ECO:0000256" key="6">
    <source>
        <dbReference type="SAM" id="SignalP"/>
    </source>
</evidence>
<evidence type="ECO:0000256" key="1">
    <source>
        <dbReference type="ARBA" id="ARBA00004370"/>
    </source>
</evidence>
<comment type="subcellular location">
    <subcellularLocation>
        <location evidence="1">Membrane</location>
    </subcellularLocation>
</comment>
<keyword evidence="5" id="KW-0072">Autophagy</keyword>
<evidence type="ECO:0000256" key="5">
    <source>
        <dbReference type="RuleBase" id="RU004384"/>
    </source>
</evidence>
<feature type="signal peptide" evidence="6">
    <location>
        <begin position="1"/>
        <end position="25"/>
    </location>
</feature>
<keyword evidence="3" id="KW-0472">Membrane</keyword>
<proteinExistence type="inferred from homology"/>
<protein>
    <recommendedName>
        <fullName evidence="9">GABA type A receptor associated protein like 1</fullName>
    </recommendedName>
</protein>
<evidence type="ECO:0000256" key="3">
    <source>
        <dbReference type="ARBA" id="ARBA00023136"/>
    </source>
</evidence>
<dbReference type="PANTHER" id="PTHR10969">
    <property type="entry name" value="MICROTUBULE-ASSOCIATED PROTEINS 1A/1B LIGHT CHAIN 3-RELATED"/>
    <property type="match status" value="1"/>
</dbReference>
<organism evidence="7 8">
    <name type="scientific">Felis catus</name>
    <name type="common">Cat</name>
    <name type="synonym">Felis silvestris catus</name>
    <dbReference type="NCBI Taxonomy" id="9685"/>
    <lineage>
        <taxon>Eukaryota</taxon>
        <taxon>Metazoa</taxon>
        <taxon>Chordata</taxon>
        <taxon>Craniata</taxon>
        <taxon>Vertebrata</taxon>
        <taxon>Euteleostomi</taxon>
        <taxon>Mammalia</taxon>
        <taxon>Eutheria</taxon>
        <taxon>Laurasiatheria</taxon>
        <taxon>Carnivora</taxon>
        <taxon>Feliformia</taxon>
        <taxon>Felidae</taxon>
        <taxon>Felinae</taxon>
        <taxon>Felis</taxon>
    </lineage>
</organism>
<dbReference type="Ensembl" id="ENSFCTT00005075821.1">
    <property type="protein sequence ID" value="ENSFCTP00005053269.1"/>
    <property type="gene ID" value="ENSFCTG00005026777.1"/>
</dbReference>
<keyword evidence="8" id="KW-1185">Reference proteome</keyword>
<reference evidence="7" key="2">
    <citation type="submission" date="2025-08" db="UniProtKB">
        <authorList>
            <consortium name="Ensembl"/>
        </authorList>
    </citation>
    <scope>IDENTIFICATION</scope>
    <source>
        <strain evidence="7">breed Abyssinian</strain>
    </source>
</reference>
<dbReference type="SUPFAM" id="SSF54236">
    <property type="entry name" value="Ubiquitin-like"/>
    <property type="match status" value="1"/>
</dbReference>
<gene>
    <name evidence="7" type="primary">GABARAPL1</name>
</gene>
<dbReference type="Gene3D" id="3.10.20.90">
    <property type="entry name" value="Phosphatidylinositol 3-kinase Catalytic Subunit, Chain A, domain 1"/>
    <property type="match status" value="1"/>
</dbReference>
<accession>A0ABI8A2A1</accession>
<keyword evidence="4" id="KW-0449">Lipoprotein</keyword>
<evidence type="ECO:0000313" key="8">
    <source>
        <dbReference type="Proteomes" id="UP000823872"/>
    </source>
</evidence>
<dbReference type="InterPro" id="IPR029071">
    <property type="entry name" value="Ubiquitin-like_domsf"/>
</dbReference>
<dbReference type="InterPro" id="IPR004241">
    <property type="entry name" value="Atg8-like"/>
</dbReference>
<evidence type="ECO:0000313" key="7">
    <source>
        <dbReference type="Ensembl" id="ENSFCTP00005053269.1"/>
    </source>
</evidence>
<reference evidence="7 8" key="1">
    <citation type="submission" date="2021-02" db="EMBL/GenBank/DDBJ databases">
        <title>Safari Cat Assemblies.</title>
        <authorList>
            <person name="Bredemeyer K.R."/>
            <person name="Murphy W.J."/>
        </authorList>
    </citation>
    <scope>NUCLEOTIDE SEQUENCE [LARGE SCALE GENOMIC DNA]</scope>
</reference>
<dbReference type="GeneTree" id="ENSGT00940000156876"/>
<dbReference type="Proteomes" id="UP000823872">
    <property type="component" value="Chromosome B4"/>
</dbReference>